<dbReference type="PANTHER" id="PTHR33840:SF1">
    <property type="entry name" value="TLE1 PHOSPHOLIPASE DOMAIN-CONTAINING PROTEIN"/>
    <property type="match status" value="1"/>
</dbReference>
<sequence length="550" mass="62595">MHCSYDLHIGVFFDGTNNNKYFDTQSKSHSNVARLYDVFPGQGATTGTRATRYVNEYNEYETRVTSQDYPKRYHEKMPANIHKYFRKIYVPGVGTPFPDVGDANTRKIFPFIGQNTAGEAFGAYGAERIFWAMAQVLSLAMETCGEGSLPASVIQKIAKGCGGQVFRGESSIRNIFQLHLDPYLPRMQNTRKPNIRNIKLYIFGFSRGAAAARSFASRINYMLQGLKIGFRLELSFLGIFDTVASVGLARSGGGDGHYDWALPKFMSPSVRKCVHLVSAHEIRGSFPLTSAKGITNTEEIAYPGVHSDVGGGYSPFEQGKSTEANGDIGKLSQIPLADMYRKALLSGVPFLLPSEWKSNQSVNEVMAVSKQLIISFNHYYTATYNKNWNTQNNIKHIINYHYSYYVLWHKARYGELAAKLGDKINNENNKTAIRDYNDIVDAEKGLKYELKFLQEYKETRIRSPYSLSNTVIRIPKRPALKNEMTSTRTEYAMREKYQQWEKVLKNLWNGAPLSDSKTIAFFDDYVHDSRAWFRIESPEAWGYLRLRHVY</sequence>
<dbReference type="Proteomes" id="UP000193346">
    <property type="component" value="Unassembled WGS sequence"/>
</dbReference>
<name>A0ABX3WKX2_9NEIS</name>
<organism evidence="2 3">
    <name type="scientific">Neisseria dumasiana</name>
    <dbReference type="NCBI Taxonomy" id="1931275"/>
    <lineage>
        <taxon>Bacteria</taxon>
        <taxon>Pseudomonadati</taxon>
        <taxon>Pseudomonadota</taxon>
        <taxon>Betaproteobacteria</taxon>
        <taxon>Neisseriales</taxon>
        <taxon>Neisseriaceae</taxon>
        <taxon>Neisseria</taxon>
    </lineage>
</organism>
<reference evidence="2 3" key="1">
    <citation type="submission" date="2017-01" db="EMBL/GenBank/DDBJ databases">
        <authorList>
            <person name="Wolfgang W.J."/>
            <person name="Cole J."/>
            <person name="Wroblewski D."/>
            <person name="Mcginnis J."/>
            <person name="Musser K.A."/>
        </authorList>
    </citation>
    <scope>NUCLEOTIDE SEQUENCE [LARGE SCALE GENOMIC DNA]</scope>
    <source>
        <strain evidence="2 3">93087</strain>
    </source>
</reference>
<gene>
    <name evidence="2" type="ORF">BV913_11015</name>
</gene>
<evidence type="ECO:0000313" key="3">
    <source>
        <dbReference type="Proteomes" id="UP000193346"/>
    </source>
</evidence>
<accession>A0ABX3WKX2</accession>
<dbReference type="Pfam" id="PF09994">
    <property type="entry name" value="T6SS_Tle1-like_cat"/>
    <property type="match status" value="1"/>
</dbReference>
<dbReference type="EMBL" id="MTAC01000037">
    <property type="protein sequence ID" value="OSI30324.1"/>
    <property type="molecule type" value="Genomic_DNA"/>
</dbReference>
<evidence type="ECO:0000313" key="2">
    <source>
        <dbReference type="EMBL" id="OSI30324.1"/>
    </source>
</evidence>
<keyword evidence="3" id="KW-1185">Reference proteome</keyword>
<protein>
    <recommendedName>
        <fullName evidence="1">T6SS Phospholipase effector Tle1-like catalytic domain-containing protein</fullName>
    </recommendedName>
</protein>
<comment type="caution">
    <text evidence="2">The sequence shown here is derived from an EMBL/GenBank/DDBJ whole genome shotgun (WGS) entry which is preliminary data.</text>
</comment>
<dbReference type="InterPro" id="IPR018712">
    <property type="entry name" value="Tle1-like_cat"/>
</dbReference>
<proteinExistence type="predicted"/>
<evidence type="ECO:0000259" key="1">
    <source>
        <dbReference type="Pfam" id="PF09994"/>
    </source>
</evidence>
<dbReference type="PANTHER" id="PTHR33840">
    <property type="match status" value="1"/>
</dbReference>
<feature type="domain" description="T6SS Phospholipase effector Tle1-like catalytic" evidence="1">
    <location>
        <begin position="233"/>
        <end position="341"/>
    </location>
</feature>